<dbReference type="PANTHER" id="PTHR43434:SF19">
    <property type="entry name" value="PHOSPHONOACETALDEHYDE HYDROLASE"/>
    <property type="match status" value="1"/>
</dbReference>
<dbReference type="Proteomes" id="UP000808337">
    <property type="component" value="Unassembled WGS sequence"/>
</dbReference>
<gene>
    <name evidence="1" type="ORF">IPP15_18355</name>
</gene>
<proteinExistence type="predicted"/>
<dbReference type="InterPro" id="IPR023198">
    <property type="entry name" value="PGP-like_dom2"/>
</dbReference>
<dbReference type="Gene3D" id="3.40.50.1000">
    <property type="entry name" value="HAD superfamily/HAD-like"/>
    <property type="match status" value="1"/>
</dbReference>
<evidence type="ECO:0000313" key="1">
    <source>
        <dbReference type="EMBL" id="MBK9984298.1"/>
    </source>
</evidence>
<dbReference type="NCBIfam" id="TIGR01509">
    <property type="entry name" value="HAD-SF-IA-v3"/>
    <property type="match status" value="1"/>
</dbReference>
<dbReference type="InterPro" id="IPR022468">
    <property type="entry name" value="PhnX-like"/>
</dbReference>
<dbReference type="PANTHER" id="PTHR43434">
    <property type="entry name" value="PHOSPHOGLYCOLATE PHOSPHATASE"/>
    <property type="match status" value="1"/>
</dbReference>
<name>A0A9D7XU08_9BACT</name>
<dbReference type="SFLD" id="SFLDG01129">
    <property type="entry name" value="C1.5:_HAD__Beta-PGM__Phosphata"/>
    <property type="match status" value="1"/>
</dbReference>
<dbReference type="SFLD" id="SFLDG01135">
    <property type="entry name" value="C1.5.6:_HAD__Beta-PGM__Phospha"/>
    <property type="match status" value="1"/>
</dbReference>
<dbReference type="InterPro" id="IPR050155">
    <property type="entry name" value="HAD-like_hydrolase_sf"/>
</dbReference>
<dbReference type="SFLD" id="SFLDS00003">
    <property type="entry name" value="Haloacid_Dehalogenase"/>
    <property type="match status" value="1"/>
</dbReference>
<dbReference type="InterPro" id="IPR041492">
    <property type="entry name" value="HAD_2"/>
</dbReference>
<dbReference type="Pfam" id="PF13419">
    <property type="entry name" value="HAD_2"/>
    <property type="match status" value="1"/>
</dbReference>
<accession>A0A9D7XU08</accession>
<dbReference type="GO" id="GO:0006281">
    <property type="term" value="P:DNA repair"/>
    <property type="evidence" value="ECO:0007669"/>
    <property type="project" value="TreeGrafter"/>
</dbReference>
<dbReference type="NCBIfam" id="TIGR03351">
    <property type="entry name" value="PhnX-like"/>
    <property type="match status" value="1"/>
</dbReference>
<protein>
    <submittedName>
        <fullName evidence="1">Phosphonatase-like hydrolase</fullName>
    </submittedName>
</protein>
<keyword evidence="1" id="KW-0378">Hydrolase</keyword>
<comment type="caution">
    <text evidence="1">The sequence shown here is derived from an EMBL/GenBank/DDBJ whole genome shotgun (WGS) entry which is preliminary data.</text>
</comment>
<dbReference type="InterPro" id="IPR006439">
    <property type="entry name" value="HAD-SF_hydro_IA"/>
</dbReference>
<dbReference type="EMBL" id="JADKGY010000029">
    <property type="protein sequence ID" value="MBK9984298.1"/>
    <property type="molecule type" value="Genomic_DNA"/>
</dbReference>
<dbReference type="NCBIfam" id="TIGR01549">
    <property type="entry name" value="HAD-SF-IA-v1"/>
    <property type="match status" value="1"/>
</dbReference>
<reference evidence="1 2" key="1">
    <citation type="submission" date="2020-10" db="EMBL/GenBank/DDBJ databases">
        <title>Connecting structure to function with the recovery of over 1000 high-quality activated sludge metagenome-assembled genomes encoding full-length rRNA genes using long-read sequencing.</title>
        <authorList>
            <person name="Singleton C.M."/>
            <person name="Petriglieri F."/>
            <person name="Kristensen J.M."/>
            <person name="Kirkegaard R.H."/>
            <person name="Michaelsen T.Y."/>
            <person name="Andersen M.H."/>
            <person name="Karst S.M."/>
            <person name="Dueholm M.S."/>
            <person name="Nielsen P.H."/>
            <person name="Albertsen M."/>
        </authorList>
    </citation>
    <scope>NUCLEOTIDE SEQUENCE [LARGE SCALE GENOMIC DNA]</scope>
    <source>
        <strain evidence="1">Ribe_18-Q3-R11-54_MAXAC.273</strain>
    </source>
</reference>
<dbReference type="GO" id="GO:0005829">
    <property type="term" value="C:cytosol"/>
    <property type="evidence" value="ECO:0007669"/>
    <property type="project" value="TreeGrafter"/>
</dbReference>
<dbReference type="AlphaFoldDB" id="A0A9D7XU08"/>
<organism evidence="1 2">
    <name type="scientific">Candidatus Opimibacter skivensis</name>
    <dbReference type="NCBI Taxonomy" id="2982028"/>
    <lineage>
        <taxon>Bacteria</taxon>
        <taxon>Pseudomonadati</taxon>
        <taxon>Bacteroidota</taxon>
        <taxon>Saprospiria</taxon>
        <taxon>Saprospirales</taxon>
        <taxon>Saprospiraceae</taxon>
        <taxon>Candidatus Opimibacter</taxon>
    </lineage>
</organism>
<dbReference type="InterPro" id="IPR023214">
    <property type="entry name" value="HAD_sf"/>
</dbReference>
<sequence length="227" mass="25530">MVVFDMAGTVIDEQNVVYKTLHETLTEAGINTDFETVLALGAGKEKKMAIADLVSYIEGSQDPKLIQDLFDSFRKKLEAAYLNLHILPQPGAETVFEELKKRNIYIILNTGYDRKTAELLLEKLEWRVGKEIDYLVTASDVYAGRPEPDMIEKAMEYYDIESGDQVIKVGDSIVDIEEGRNAGCRYVIGVTTGAHNHSQLMSAEPTHIIDHLSELLEIIDNHDIHSF</sequence>
<dbReference type="Gene3D" id="1.10.150.240">
    <property type="entry name" value="Putative phosphatase, domain 2"/>
    <property type="match status" value="1"/>
</dbReference>
<evidence type="ECO:0000313" key="2">
    <source>
        <dbReference type="Proteomes" id="UP000808337"/>
    </source>
</evidence>
<dbReference type="GO" id="GO:0008967">
    <property type="term" value="F:phosphoglycolate phosphatase activity"/>
    <property type="evidence" value="ECO:0007669"/>
    <property type="project" value="TreeGrafter"/>
</dbReference>
<dbReference type="SUPFAM" id="SSF56784">
    <property type="entry name" value="HAD-like"/>
    <property type="match status" value="1"/>
</dbReference>
<dbReference type="InterPro" id="IPR036412">
    <property type="entry name" value="HAD-like_sf"/>
</dbReference>